<dbReference type="EMBL" id="RWGY01000009">
    <property type="protein sequence ID" value="TVU35685.1"/>
    <property type="molecule type" value="Genomic_DNA"/>
</dbReference>
<keyword evidence="3" id="KW-1185">Reference proteome</keyword>
<dbReference type="Gramene" id="TVU35685">
    <property type="protein sequence ID" value="TVU35685"/>
    <property type="gene ID" value="EJB05_17586"/>
</dbReference>
<evidence type="ECO:0000313" key="3">
    <source>
        <dbReference type="Proteomes" id="UP000324897"/>
    </source>
</evidence>
<sequence>MLLDHQPGNVPKTLEHYICLPFCRLSFVSRVTLEMAQIWQLLVFSSSAGNDTEEAAVARARQSSCNFVLKIDNPNVDITQASTTAKELRAGQKGEKRIPPQSRDNTNPYMASTYFFMYVVVVMVVTYIVNG</sequence>
<keyword evidence="1" id="KW-0812">Transmembrane</keyword>
<organism evidence="2 3">
    <name type="scientific">Eragrostis curvula</name>
    <name type="common">weeping love grass</name>
    <dbReference type="NCBI Taxonomy" id="38414"/>
    <lineage>
        <taxon>Eukaryota</taxon>
        <taxon>Viridiplantae</taxon>
        <taxon>Streptophyta</taxon>
        <taxon>Embryophyta</taxon>
        <taxon>Tracheophyta</taxon>
        <taxon>Spermatophyta</taxon>
        <taxon>Magnoliopsida</taxon>
        <taxon>Liliopsida</taxon>
        <taxon>Poales</taxon>
        <taxon>Poaceae</taxon>
        <taxon>PACMAD clade</taxon>
        <taxon>Chloridoideae</taxon>
        <taxon>Eragrostideae</taxon>
        <taxon>Eragrostidinae</taxon>
        <taxon>Eragrostis</taxon>
    </lineage>
</organism>
<evidence type="ECO:0000313" key="2">
    <source>
        <dbReference type="EMBL" id="TVU35685.1"/>
    </source>
</evidence>
<proteinExistence type="predicted"/>
<protein>
    <submittedName>
        <fullName evidence="2">Uncharacterized protein</fullName>
    </submittedName>
</protein>
<accession>A0A5J9VJI0</accession>
<dbReference type="AlphaFoldDB" id="A0A5J9VJI0"/>
<reference evidence="2 3" key="1">
    <citation type="journal article" date="2019" name="Sci. Rep.">
        <title>A high-quality genome of Eragrostis curvula grass provides insights into Poaceae evolution and supports new strategies to enhance forage quality.</title>
        <authorList>
            <person name="Carballo J."/>
            <person name="Santos B.A.C.M."/>
            <person name="Zappacosta D."/>
            <person name="Garbus I."/>
            <person name="Selva J.P."/>
            <person name="Gallo C.A."/>
            <person name="Diaz A."/>
            <person name="Albertini E."/>
            <person name="Caccamo M."/>
            <person name="Echenique V."/>
        </authorList>
    </citation>
    <scope>NUCLEOTIDE SEQUENCE [LARGE SCALE GENOMIC DNA]</scope>
    <source>
        <strain evidence="3">cv. Victoria</strain>
        <tissue evidence="2">Leaf</tissue>
    </source>
</reference>
<keyword evidence="1" id="KW-1133">Transmembrane helix</keyword>
<evidence type="ECO:0000256" key="1">
    <source>
        <dbReference type="SAM" id="Phobius"/>
    </source>
</evidence>
<comment type="caution">
    <text evidence="2">The sequence shown here is derived from an EMBL/GenBank/DDBJ whole genome shotgun (WGS) entry which is preliminary data.</text>
</comment>
<name>A0A5J9VJI0_9POAL</name>
<dbReference type="Proteomes" id="UP000324897">
    <property type="component" value="Unassembled WGS sequence"/>
</dbReference>
<gene>
    <name evidence="2" type="ORF">EJB05_17586</name>
</gene>
<feature type="transmembrane region" description="Helical" evidence="1">
    <location>
        <begin position="109"/>
        <end position="129"/>
    </location>
</feature>
<keyword evidence="1" id="KW-0472">Membrane</keyword>